<organism evidence="1 2">
    <name type="scientific">Candidatus Methylobacter oryzae</name>
    <dbReference type="NCBI Taxonomy" id="2497749"/>
    <lineage>
        <taxon>Bacteria</taxon>
        <taxon>Pseudomonadati</taxon>
        <taxon>Pseudomonadota</taxon>
        <taxon>Gammaproteobacteria</taxon>
        <taxon>Methylococcales</taxon>
        <taxon>Methylococcaceae</taxon>
        <taxon>Methylobacter</taxon>
    </lineage>
</organism>
<proteinExistence type="predicted"/>
<comment type="caution">
    <text evidence="1">The sequence shown here is derived from an EMBL/GenBank/DDBJ whole genome shotgun (WGS) entry which is preliminary data.</text>
</comment>
<gene>
    <name evidence="1" type="ORF">EKO24_002980</name>
</gene>
<keyword evidence="2" id="KW-1185">Reference proteome</keyword>
<protein>
    <submittedName>
        <fullName evidence="1">Uncharacterized protein</fullName>
    </submittedName>
</protein>
<evidence type="ECO:0000313" key="1">
    <source>
        <dbReference type="EMBL" id="TRX02106.1"/>
    </source>
</evidence>
<sequence length="74" mass="7991">MFRFQASSIKGGWSAPATGNASLADAGRAYLCPMGIPAYILYCSFPSSSLGMPSWKLQLPETLKATTAWMQEVE</sequence>
<accession>A0ABY3CF82</accession>
<name>A0ABY3CF82_9GAMM</name>
<dbReference type="EMBL" id="RYFG02000014">
    <property type="protein sequence ID" value="TRX02106.1"/>
    <property type="molecule type" value="Genomic_DNA"/>
</dbReference>
<dbReference type="Proteomes" id="UP000733744">
    <property type="component" value="Unassembled WGS sequence"/>
</dbReference>
<evidence type="ECO:0000313" key="2">
    <source>
        <dbReference type="Proteomes" id="UP000733744"/>
    </source>
</evidence>
<reference evidence="1 2" key="1">
    <citation type="journal article" date="2019" name="Antonie Van Leeuwenhoek">
        <title>Description of 'Ca. Methylobacter oryzae' KRF1, a novel species from the environmentally important Methylobacter clade 2.</title>
        <authorList>
            <person name="Khatri K."/>
            <person name="Mohite J.A."/>
            <person name="Pandit P.S."/>
            <person name="Bahulikar R."/>
            <person name="Rahalkar M.C."/>
        </authorList>
    </citation>
    <scope>NUCLEOTIDE SEQUENCE [LARGE SCALE GENOMIC DNA]</scope>
    <source>
        <strain evidence="1 2">KRF1</strain>
    </source>
</reference>